<dbReference type="HOGENOM" id="CLU_2978304_0_0_6"/>
<organism evidence="1 2">
    <name type="scientific">Xylella fastidiosa subsp. sandyi Ann-1</name>
    <dbReference type="NCBI Taxonomy" id="155920"/>
    <lineage>
        <taxon>Bacteria</taxon>
        <taxon>Pseudomonadati</taxon>
        <taxon>Pseudomonadota</taxon>
        <taxon>Gammaproteobacteria</taxon>
        <taxon>Lysobacterales</taxon>
        <taxon>Lysobacteraceae</taxon>
        <taxon>Xylella</taxon>
    </lineage>
</organism>
<name>A0A060H612_XYLFS</name>
<evidence type="ECO:0000313" key="2">
    <source>
        <dbReference type="Proteomes" id="UP000027215"/>
    </source>
</evidence>
<accession>A0A060H612</accession>
<dbReference type="AlphaFoldDB" id="A0A060H612"/>
<proteinExistence type="predicted"/>
<sequence>MIGMAFFTLFKIFVVQSWLHWQRPAILIAITACWKQAEFSVIGPSMTFQVSKQTVGDQ</sequence>
<dbReference type="KEGG" id="xfs:D934_02125"/>
<dbReference type="Proteomes" id="UP000027215">
    <property type="component" value="Chromosome"/>
</dbReference>
<dbReference type="EMBL" id="CP006696">
    <property type="protein sequence ID" value="AIC10998.1"/>
    <property type="molecule type" value="Genomic_DNA"/>
</dbReference>
<gene>
    <name evidence="1" type="ORF">D934_02125</name>
</gene>
<protein>
    <submittedName>
        <fullName evidence="1">Uncharacterized protein</fullName>
    </submittedName>
</protein>
<dbReference type="PATRIC" id="fig|155920.8.peg.516"/>
<reference evidence="1 2" key="1">
    <citation type="submission" date="2013-08" db="EMBL/GenBank/DDBJ databases">
        <authorList>
            <person name="Stouthamer R."/>
            <person name="Nunney L."/>
        </authorList>
    </citation>
    <scope>NUCLEOTIDE SEQUENCE [LARGE SCALE GENOMIC DNA]</scope>
    <source>
        <strain evidence="2">ann-1</strain>
    </source>
</reference>
<evidence type="ECO:0000313" key="1">
    <source>
        <dbReference type="EMBL" id="AIC10998.1"/>
    </source>
</evidence>